<proteinExistence type="predicted"/>
<keyword evidence="3" id="KW-1185">Reference proteome</keyword>
<dbReference type="AlphaFoldDB" id="A0A0C3BEK6"/>
<reference evidence="2 3" key="1">
    <citation type="submission" date="2014-04" db="EMBL/GenBank/DDBJ databases">
        <authorList>
            <consortium name="DOE Joint Genome Institute"/>
            <person name="Kuo A."/>
            <person name="Zuccaro A."/>
            <person name="Kohler A."/>
            <person name="Nagy L.G."/>
            <person name="Floudas D."/>
            <person name="Copeland A."/>
            <person name="Barry K.W."/>
            <person name="Cichocki N."/>
            <person name="Veneault-Fourrey C."/>
            <person name="LaButti K."/>
            <person name="Lindquist E.A."/>
            <person name="Lipzen A."/>
            <person name="Lundell T."/>
            <person name="Morin E."/>
            <person name="Murat C."/>
            <person name="Sun H."/>
            <person name="Tunlid A."/>
            <person name="Henrissat B."/>
            <person name="Grigoriev I.V."/>
            <person name="Hibbett D.S."/>
            <person name="Martin F."/>
            <person name="Nordberg H.P."/>
            <person name="Cantor M.N."/>
            <person name="Hua S.X."/>
        </authorList>
    </citation>
    <scope>NUCLEOTIDE SEQUENCE [LARGE SCALE GENOMIC DNA]</scope>
    <source>
        <strain evidence="2 3">MAFF 305830</strain>
    </source>
</reference>
<name>A0A0C3BEK6_SERVB</name>
<evidence type="ECO:0000313" key="3">
    <source>
        <dbReference type="Proteomes" id="UP000054097"/>
    </source>
</evidence>
<evidence type="ECO:0000256" key="1">
    <source>
        <dbReference type="SAM" id="MobiDB-lite"/>
    </source>
</evidence>
<reference evidence="3" key="2">
    <citation type="submission" date="2015-01" db="EMBL/GenBank/DDBJ databases">
        <title>Evolutionary Origins and Diversification of the Mycorrhizal Mutualists.</title>
        <authorList>
            <consortium name="DOE Joint Genome Institute"/>
            <consortium name="Mycorrhizal Genomics Consortium"/>
            <person name="Kohler A."/>
            <person name="Kuo A."/>
            <person name="Nagy L.G."/>
            <person name="Floudas D."/>
            <person name="Copeland A."/>
            <person name="Barry K.W."/>
            <person name="Cichocki N."/>
            <person name="Veneault-Fourrey C."/>
            <person name="LaButti K."/>
            <person name="Lindquist E.A."/>
            <person name="Lipzen A."/>
            <person name="Lundell T."/>
            <person name="Morin E."/>
            <person name="Murat C."/>
            <person name="Riley R."/>
            <person name="Ohm R."/>
            <person name="Sun H."/>
            <person name="Tunlid A."/>
            <person name="Henrissat B."/>
            <person name="Grigoriev I.V."/>
            <person name="Hibbett D.S."/>
            <person name="Martin F."/>
        </authorList>
    </citation>
    <scope>NUCLEOTIDE SEQUENCE [LARGE SCALE GENOMIC DNA]</scope>
    <source>
        <strain evidence="3">MAFF 305830</strain>
    </source>
</reference>
<evidence type="ECO:0000313" key="2">
    <source>
        <dbReference type="EMBL" id="KIM29891.1"/>
    </source>
</evidence>
<dbReference type="Proteomes" id="UP000054097">
    <property type="component" value="Unassembled WGS sequence"/>
</dbReference>
<feature type="region of interest" description="Disordered" evidence="1">
    <location>
        <begin position="48"/>
        <end position="87"/>
    </location>
</feature>
<gene>
    <name evidence="2" type="ORF">M408DRAFT_98291</name>
</gene>
<dbReference type="EMBL" id="KN824286">
    <property type="protein sequence ID" value="KIM29891.1"/>
    <property type="molecule type" value="Genomic_DNA"/>
</dbReference>
<protein>
    <submittedName>
        <fullName evidence="2">Uncharacterized protein</fullName>
    </submittedName>
</protein>
<dbReference type="HOGENOM" id="CLU_2016619_0_0_1"/>
<organism evidence="2 3">
    <name type="scientific">Serendipita vermifera MAFF 305830</name>
    <dbReference type="NCBI Taxonomy" id="933852"/>
    <lineage>
        <taxon>Eukaryota</taxon>
        <taxon>Fungi</taxon>
        <taxon>Dikarya</taxon>
        <taxon>Basidiomycota</taxon>
        <taxon>Agaricomycotina</taxon>
        <taxon>Agaricomycetes</taxon>
        <taxon>Sebacinales</taxon>
        <taxon>Serendipitaceae</taxon>
        <taxon>Serendipita</taxon>
    </lineage>
</organism>
<sequence>MRRFWKGSASYLQEKWVEKGWNPEDPNLHIESLYESALRFERARQYQKAEEARQRSQRGRTGRGSLLQRQRGADGRRGTELHRESATTTTPAIIRLWSEDHKERATLRAEGRCFYCRARGHTK</sequence>
<accession>A0A0C3BEK6</accession>
<feature type="compositionally biased region" description="Basic and acidic residues" evidence="1">
    <location>
        <begin position="71"/>
        <end position="85"/>
    </location>
</feature>